<feature type="repeat" description="WD" evidence="3">
    <location>
        <begin position="978"/>
        <end position="1004"/>
    </location>
</feature>
<keyword evidence="1 3" id="KW-0853">WD repeat</keyword>
<dbReference type="InterPro" id="IPR015943">
    <property type="entry name" value="WD40/YVTN_repeat-like_dom_sf"/>
</dbReference>
<dbReference type="InterPro" id="IPR019775">
    <property type="entry name" value="WD40_repeat_CS"/>
</dbReference>
<feature type="repeat" description="WD" evidence="3">
    <location>
        <begin position="1021"/>
        <end position="1039"/>
    </location>
</feature>
<dbReference type="SUPFAM" id="SSF50494">
    <property type="entry name" value="Trypsin-like serine proteases"/>
    <property type="match status" value="1"/>
</dbReference>
<feature type="repeat" description="WD" evidence="3">
    <location>
        <begin position="740"/>
        <end position="783"/>
    </location>
</feature>
<dbReference type="Gene3D" id="2.130.10.10">
    <property type="entry name" value="YVTN repeat-like/Quinoprotein amine dehydrogenase"/>
    <property type="match status" value="3"/>
</dbReference>
<gene>
    <name evidence="4" type="ORF">Ato02nite_013590</name>
</gene>
<dbReference type="SUPFAM" id="SSF50998">
    <property type="entry name" value="Quinoprotein alcohol dehydrogenase-like"/>
    <property type="match status" value="1"/>
</dbReference>
<dbReference type="SMART" id="SM00320">
    <property type="entry name" value="WD40"/>
    <property type="match status" value="13"/>
</dbReference>
<dbReference type="Pfam" id="PF00400">
    <property type="entry name" value="WD40"/>
    <property type="match status" value="11"/>
</dbReference>
<feature type="repeat" description="WD" evidence="3">
    <location>
        <begin position="873"/>
        <end position="907"/>
    </location>
</feature>
<sequence>MTGSPPETWAVALHATPTDEEPVGAGLVVADTLVLACHHVAFPAGTLRELWVAFPRDFHVPPGVRRRVRACRFDGHDEQGLDVVLLDLDEPVPPSVVPARLRRPPGPDLVGLPWRAYGFPRYGDGGRPAAGVIGDEGSYGCVRLTADVREGVAQGFSGAALWSPDYDAVVGIIVKADANTGSGLALTLAYADEHLPGLKLSTLDTWRVGDADEPTHAAWGWTLATDDEAHRHWLPRARGVASSAETGSRFRGRVAALRRLRQFLDRAEPAGRPMIVTGSPGVGKSAVLGRIVTTADPEISAALPPDDVAERATVGSVACAVHVKGKTALEVATEIARGAGVGLPKATVDLMPALRDRLTSRPARFNLVVDALDEAAGPDQTRALIDDVLVPLARTCATLGVQVVVGTRRTDDLGDLLGTFGSDASTIDLDSPEFFSPEDLADYAQATLQLGGPRGPGAYSDPAVAAPVAASIAALADRNFLIAGLVARTRALRDLEPADPRHVSFTPTVGDTLNDYLQYLPDAGTAPARLVLTALAYAETPGLPISLWQGAIQALGVLVTGEQLDDFARSSAANFLVETGDPARPTYRLFHQALNDALLAHRRELGRRETDEQRLVTAWIQHGRSVGWGAAPDYLLRSLSPHAARVGAVDDLLNDDGYLLHAHLDRLLPVADTARTASGRARRLLLQRTPRAVGAEPAERAAMFSVVDRIDGLSAGIDASTGPYQARWAHTPPRLERTVFEGHSLGVYDVCPIAVDGRNLLASAGEDGTVRLWDPLTNQTVRVFSCHDDCIRGVCAVVAGGRTLLATAGHDGTIGIWDPRSGVQLHSFTGHHDWVRNICAVPMGPGGDLLVSAGDDRTVRVWDVTGGTLLHTLTGHSGWVTAVTHVPVGPYGLIASTGYDGYIRLWDPVHGVRRGVLRGHNGWVTTLYALRAGGRVLLASGGYDGTVRLWDPVAGEAVRCLDTGGGPITDLCTVRTRDGDLLASTGEDGTIRLWETETGTERQVLRGQASWIRAVCELPLPGRHMLATAGDDGTVRLWDPAGERPQAFAESVLPGSIGAVCAVAGEAGPLVATGGNDGAVRLWDLTTGAARTELRAGASPVNAICVIEDEEPALLATAGADAMVHLWDSADPSPIREFREHLEPVNAVAVLRTTGGLVVASAGDDETVRLWRPHNAEVIGRLVGHRAWVTSLVVVDRDGTEALASADKSGVVRFWAADGTLLWERLGHQSAVNALSTATVDGRPTLISAGADRTIRLWEPPDGRPIRVLSGHTAEVTGLAPGVVGDRQVLASASLDRTIRLWDPRTGRRLRTIHVHHRARTCRWIGGYLVIGLDQGLLTLTVDRL</sequence>
<dbReference type="InterPro" id="IPR027417">
    <property type="entry name" value="P-loop_NTPase"/>
</dbReference>
<feature type="repeat" description="WD" evidence="3">
    <location>
        <begin position="1068"/>
        <end position="1093"/>
    </location>
</feature>
<evidence type="ECO:0000256" key="3">
    <source>
        <dbReference type="PROSITE-ProRule" id="PRU00221"/>
    </source>
</evidence>
<dbReference type="PANTHER" id="PTHR19848">
    <property type="entry name" value="WD40 REPEAT PROTEIN"/>
    <property type="match status" value="1"/>
</dbReference>
<feature type="repeat" description="WD" evidence="3">
    <location>
        <begin position="828"/>
        <end position="872"/>
    </location>
</feature>
<dbReference type="EMBL" id="BOQN01000016">
    <property type="protein sequence ID" value="GIM89566.1"/>
    <property type="molecule type" value="Genomic_DNA"/>
</dbReference>
<accession>A0A919T7M8</accession>
<dbReference type="InterPro" id="IPR011047">
    <property type="entry name" value="Quinoprotein_ADH-like_sf"/>
</dbReference>
<evidence type="ECO:0000256" key="2">
    <source>
        <dbReference type="ARBA" id="ARBA00022737"/>
    </source>
</evidence>
<dbReference type="InterPro" id="IPR009003">
    <property type="entry name" value="Peptidase_S1_PA"/>
</dbReference>
<dbReference type="RefSeq" id="WP_213005531.1">
    <property type="nucleotide sequence ID" value="NZ_BOQN01000016.1"/>
</dbReference>
<evidence type="ECO:0000256" key="1">
    <source>
        <dbReference type="ARBA" id="ARBA00022574"/>
    </source>
</evidence>
<dbReference type="SUPFAM" id="SSF52540">
    <property type="entry name" value="P-loop containing nucleoside triphosphate hydrolases"/>
    <property type="match status" value="1"/>
</dbReference>
<dbReference type="PRINTS" id="PR00320">
    <property type="entry name" value="GPROTEINBRPT"/>
</dbReference>
<dbReference type="SUPFAM" id="SSF50978">
    <property type="entry name" value="WD40 repeat-like"/>
    <property type="match status" value="1"/>
</dbReference>
<feature type="repeat" description="WD" evidence="3">
    <location>
        <begin position="804"/>
        <end position="827"/>
    </location>
</feature>
<feature type="repeat" description="WD" evidence="3">
    <location>
        <begin position="1225"/>
        <end position="1268"/>
    </location>
</feature>
<keyword evidence="5" id="KW-1185">Reference proteome</keyword>
<proteinExistence type="predicted"/>
<dbReference type="InterPro" id="IPR020472">
    <property type="entry name" value="WD40_PAC1"/>
</dbReference>
<keyword evidence="2" id="KW-0677">Repeat</keyword>
<evidence type="ECO:0000313" key="4">
    <source>
        <dbReference type="EMBL" id="GIM89566.1"/>
    </source>
</evidence>
<feature type="repeat" description="WD" evidence="3">
    <location>
        <begin position="917"/>
        <end position="960"/>
    </location>
</feature>
<dbReference type="PROSITE" id="PS50082">
    <property type="entry name" value="WD_REPEATS_2"/>
    <property type="match status" value="11"/>
</dbReference>
<dbReference type="CDD" id="cd00200">
    <property type="entry name" value="WD40"/>
    <property type="match status" value="2"/>
</dbReference>
<organism evidence="4 5">
    <name type="scientific">Paractinoplanes toevensis</name>
    <dbReference type="NCBI Taxonomy" id="571911"/>
    <lineage>
        <taxon>Bacteria</taxon>
        <taxon>Bacillati</taxon>
        <taxon>Actinomycetota</taxon>
        <taxon>Actinomycetes</taxon>
        <taxon>Micromonosporales</taxon>
        <taxon>Micromonosporaceae</taxon>
        <taxon>Paractinoplanes</taxon>
    </lineage>
</organism>
<dbReference type="InterPro" id="IPR036322">
    <property type="entry name" value="WD40_repeat_dom_sf"/>
</dbReference>
<dbReference type="PROSITE" id="PS50294">
    <property type="entry name" value="WD_REPEATS_REGION"/>
    <property type="match status" value="4"/>
</dbReference>
<reference evidence="4 5" key="1">
    <citation type="submission" date="2021-03" db="EMBL/GenBank/DDBJ databases">
        <title>Whole genome shotgun sequence of Actinoplanes toevensis NBRC 105298.</title>
        <authorList>
            <person name="Komaki H."/>
            <person name="Tamura T."/>
        </authorList>
    </citation>
    <scope>NUCLEOTIDE SEQUENCE [LARGE SCALE GENOMIC DNA]</scope>
    <source>
        <strain evidence="4 5">NBRC 105298</strain>
    </source>
</reference>
<feature type="repeat" description="WD" evidence="3">
    <location>
        <begin position="1138"/>
        <end position="1181"/>
    </location>
</feature>
<protein>
    <submittedName>
        <fullName evidence="4">Uncharacterized protein</fullName>
    </submittedName>
</protein>
<name>A0A919T7M8_9ACTN</name>
<dbReference type="PROSITE" id="PS00678">
    <property type="entry name" value="WD_REPEATS_1"/>
    <property type="match status" value="3"/>
</dbReference>
<comment type="caution">
    <text evidence="4">The sequence shown here is derived from an EMBL/GenBank/DDBJ whole genome shotgun (WGS) entry which is preliminary data.</text>
</comment>
<dbReference type="InterPro" id="IPR001680">
    <property type="entry name" value="WD40_rpt"/>
</dbReference>
<dbReference type="PANTHER" id="PTHR19848:SF8">
    <property type="entry name" value="F-BOX AND WD REPEAT DOMAIN CONTAINING 7"/>
    <property type="match status" value="1"/>
</dbReference>
<feature type="repeat" description="WD" evidence="3">
    <location>
        <begin position="1269"/>
        <end position="1312"/>
    </location>
</feature>
<dbReference type="Proteomes" id="UP000677082">
    <property type="component" value="Unassembled WGS sequence"/>
</dbReference>
<evidence type="ECO:0000313" key="5">
    <source>
        <dbReference type="Proteomes" id="UP000677082"/>
    </source>
</evidence>